<keyword evidence="9 16" id="KW-0547">Nucleotide-binding</keyword>
<feature type="binding site" evidence="16">
    <location>
        <begin position="8"/>
        <end position="15"/>
    </location>
    <ligand>
        <name>ATP</name>
        <dbReference type="ChEBI" id="CHEBI:30616"/>
    </ligand>
</feature>
<comment type="pathway">
    <text evidence="3 16 17">Pyrimidine metabolism; CTP biosynthesis via salvage pathway; CTP from cytidine: step 1/3.</text>
</comment>
<comment type="similarity">
    <text evidence="4 16 17">Belongs to the uridine kinase family.</text>
</comment>
<dbReference type="InterPro" id="IPR026008">
    <property type="entry name" value="Uridine_kinase"/>
</dbReference>
<evidence type="ECO:0000256" key="5">
    <source>
        <dbReference type="ARBA" id="ARBA00012137"/>
    </source>
</evidence>
<keyword evidence="8 16" id="KW-0808">Transferase</keyword>
<dbReference type="GO" id="GO:0044211">
    <property type="term" value="P:CTP salvage"/>
    <property type="evidence" value="ECO:0007669"/>
    <property type="project" value="UniProtKB-UniRule"/>
</dbReference>
<evidence type="ECO:0000313" key="20">
    <source>
        <dbReference type="Proteomes" id="UP000823661"/>
    </source>
</evidence>
<dbReference type="GO" id="GO:0044206">
    <property type="term" value="P:UMP salvage"/>
    <property type="evidence" value="ECO:0007669"/>
    <property type="project" value="UniProtKB-UniRule"/>
</dbReference>
<dbReference type="GO" id="GO:0004849">
    <property type="term" value="F:uridine kinase activity"/>
    <property type="evidence" value="ECO:0007669"/>
    <property type="project" value="UniProtKB-UniRule"/>
</dbReference>
<dbReference type="InterPro" id="IPR000764">
    <property type="entry name" value="Uridine_kinase-like"/>
</dbReference>
<dbReference type="GO" id="GO:0005737">
    <property type="term" value="C:cytoplasm"/>
    <property type="evidence" value="ECO:0007669"/>
    <property type="project" value="UniProtKB-SubCell"/>
</dbReference>
<evidence type="ECO:0000256" key="14">
    <source>
        <dbReference type="ARBA" id="ARBA00047436"/>
    </source>
</evidence>
<dbReference type="NCBIfam" id="TIGR00235">
    <property type="entry name" value="udk"/>
    <property type="match status" value="1"/>
</dbReference>
<keyword evidence="10 16" id="KW-0418">Kinase</keyword>
<evidence type="ECO:0000256" key="2">
    <source>
        <dbReference type="ARBA" id="ARBA00004690"/>
    </source>
</evidence>
<comment type="catalytic activity">
    <reaction evidence="15 16 17">
        <text>uridine + ATP = UMP + ADP + H(+)</text>
        <dbReference type="Rhea" id="RHEA:16825"/>
        <dbReference type="ChEBI" id="CHEBI:15378"/>
        <dbReference type="ChEBI" id="CHEBI:16704"/>
        <dbReference type="ChEBI" id="CHEBI:30616"/>
        <dbReference type="ChEBI" id="CHEBI:57865"/>
        <dbReference type="ChEBI" id="CHEBI:456216"/>
        <dbReference type="EC" id="2.7.1.48"/>
    </reaction>
</comment>
<comment type="subcellular location">
    <subcellularLocation>
        <location evidence="1 16 17">Cytoplasm</location>
    </subcellularLocation>
</comment>
<evidence type="ECO:0000313" key="19">
    <source>
        <dbReference type="EMBL" id="MBO8452788.1"/>
    </source>
</evidence>
<reference evidence="19" key="2">
    <citation type="journal article" date="2021" name="PeerJ">
        <title>Extensive microbial diversity within the chicken gut microbiome revealed by metagenomics and culture.</title>
        <authorList>
            <person name="Gilroy R."/>
            <person name="Ravi A."/>
            <person name="Getino M."/>
            <person name="Pursley I."/>
            <person name="Horton D.L."/>
            <person name="Alikhan N.F."/>
            <person name="Baker D."/>
            <person name="Gharbi K."/>
            <person name="Hall N."/>
            <person name="Watson M."/>
            <person name="Adriaenssens E.M."/>
            <person name="Foster-Nyarko E."/>
            <person name="Jarju S."/>
            <person name="Secka A."/>
            <person name="Antonio M."/>
            <person name="Oren A."/>
            <person name="Chaudhuri R.R."/>
            <person name="La Ragione R."/>
            <person name="Hildebrand F."/>
            <person name="Pallen M.J."/>
        </authorList>
    </citation>
    <scope>NUCLEOTIDE SEQUENCE</scope>
    <source>
        <strain evidence="19">B1-20833</strain>
    </source>
</reference>
<evidence type="ECO:0000256" key="4">
    <source>
        <dbReference type="ARBA" id="ARBA00005408"/>
    </source>
</evidence>
<evidence type="ECO:0000256" key="12">
    <source>
        <dbReference type="ARBA" id="ARBA00030641"/>
    </source>
</evidence>
<evidence type="ECO:0000259" key="18">
    <source>
        <dbReference type="Pfam" id="PF00485"/>
    </source>
</evidence>
<evidence type="ECO:0000256" key="8">
    <source>
        <dbReference type="ARBA" id="ARBA00022679"/>
    </source>
</evidence>
<evidence type="ECO:0000256" key="6">
    <source>
        <dbReference type="ARBA" id="ARBA00021478"/>
    </source>
</evidence>
<dbReference type="PANTHER" id="PTHR10285">
    <property type="entry name" value="URIDINE KINASE"/>
    <property type="match status" value="1"/>
</dbReference>
<dbReference type="HAMAP" id="MF_00551">
    <property type="entry name" value="Uridine_kinase"/>
    <property type="match status" value="1"/>
</dbReference>
<dbReference type="Gene3D" id="3.40.50.300">
    <property type="entry name" value="P-loop containing nucleotide triphosphate hydrolases"/>
    <property type="match status" value="1"/>
</dbReference>
<organism evidence="19 20">
    <name type="scientific">Candidatus Cryptobacteroides intestinavium</name>
    <dbReference type="NCBI Taxonomy" id="2840766"/>
    <lineage>
        <taxon>Bacteria</taxon>
        <taxon>Pseudomonadati</taxon>
        <taxon>Bacteroidota</taxon>
        <taxon>Bacteroidia</taxon>
        <taxon>Bacteroidales</taxon>
        <taxon>Candidatus Cryptobacteroides</taxon>
    </lineage>
</organism>
<sequence length="214" mass="24150">MLIIGIAGGSGSGKTTVVNAITQRLKEKVVVIPQDSYYKDSSHLSEEEKRYVNFDHPDSIDFDLLNRHLAMLRSGKSIEEPVYSYITCSRSRTETVTVQPAEVIIIEGILIFTCEKLRDQMDIKIFVDADDDDRLMRVMARDIIERGKTVETVIERYSKTVKPMYLQFIEPSKRYADVIIPQGGHNKVAIDVLTATIEKAIATGKKPDTQINRG</sequence>
<dbReference type="InterPro" id="IPR006083">
    <property type="entry name" value="PRK/URK"/>
</dbReference>
<name>A0A9D9ESL2_9BACT</name>
<evidence type="ECO:0000256" key="3">
    <source>
        <dbReference type="ARBA" id="ARBA00004784"/>
    </source>
</evidence>
<keyword evidence="7 16" id="KW-0963">Cytoplasm</keyword>
<dbReference type="PRINTS" id="PR00988">
    <property type="entry name" value="URIDINKINASE"/>
</dbReference>
<dbReference type="EMBL" id="JADIMI010000074">
    <property type="protein sequence ID" value="MBO8452788.1"/>
    <property type="molecule type" value="Genomic_DNA"/>
</dbReference>
<feature type="domain" description="Phosphoribulokinase/uridine kinase" evidence="18">
    <location>
        <begin position="3"/>
        <end position="189"/>
    </location>
</feature>
<dbReference type="CDD" id="cd02023">
    <property type="entry name" value="UMPK"/>
    <property type="match status" value="1"/>
</dbReference>
<comment type="pathway">
    <text evidence="2 16 17">Pyrimidine metabolism; UMP biosynthesis via salvage pathway; UMP from uridine: step 1/1.</text>
</comment>
<dbReference type="NCBIfam" id="NF004018">
    <property type="entry name" value="PRK05480.1"/>
    <property type="match status" value="1"/>
</dbReference>
<accession>A0A9D9ESL2</accession>
<dbReference type="InterPro" id="IPR027417">
    <property type="entry name" value="P-loop_NTPase"/>
</dbReference>
<proteinExistence type="inferred from homology"/>
<comment type="caution">
    <text evidence="19">The sequence shown here is derived from an EMBL/GenBank/DDBJ whole genome shotgun (WGS) entry which is preliminary data.</text>
</comment>
<gene>
    <name evidence="16 19" type="primary">udk</name>
    <name evidence="19" type="ORF">IAC06_07930</name>
</gene>
<evidence type="ECO:0000256" key="13">
    <source>
        <dbReference type="ARBA" id="ARBA00031452"/>
    </source>
</evidence>
<evidence type="ECO:0000256" key="15">
    <source>
        <dbReference type="ARBA" id="ARBA00048909"/>
    </source>
</evidence>
<comment type="catalytic activity">
    <reaction evidence="14 17">
        <text>cytidine + ATP = CMP + ADP + H(+)</text>
        <dbReference type="Rhea" id="RHEA:24674"/>
        <dbReference type="ChEBI" id="CHEBI:15378"/>
        <dbReference type="ChEBI" id="CHEBI:17562"/>
        <dbReference type="ChEBI" id="CHEBI:30616"/>
        <dbReference type="ChEBI" id="CHEBI:60377"/>
        <dbReference type="ChEBI" id="CHEBI:456216"/>
        <dbReference type="EC" id="2.7.1.48"/>
    </reaction>
</comment>
<evidence type="ECO:0000256" key="9">
    <source>
        <dbReference type="ARBA" id="ARBA00022741"/>
    </source>
</evidence>
<dbReference type="Pfam" id="PF00485">
    <property type="entry name" value="PRK"/>
    <property type="match status" value="1"/>
</dbReference>
<dbReference type="AlphaFoldDB" id="A0A9D9ESL2"/>
<evidence type="ECO:0000256" key="1">
    <source>
        <dbReference type="ARBA" id="ARBA00004496"/>
    </source>
</evidence>
<protein>
    <recommendedName>
        <fullName evidence="6 16">Uridine kinase</fullName>
        <ecNumber evidence="5 16">2.7.1.48</ecNumber>
    </recommendedName>
    <alternativeName>
        <fullName evidence="12 16">Cytidine monophosphokinase</fullName>
    </alternativeName>
    <alternativeName>
        <fullName evidence="13 16">Uridine monophosphokinase</fullName>
    </alternativeName>
</protein>
<dbReference type="Proteomes" id="UP000823661">
    <property type="component" value="Unassembled WGS sequence"/>
</dbReference>
<dbReference type="SUPFAM" id="SSF52540">
    <property type="entry name" value="P-loop containing nucleoside triphosphate hydrolases"/>
    <property type="match status" value="1"/>
</dbReference>
<evidence type="ECO:0000256" key="16">
    <source>
        <dbReference type="HAMAP-Rule" id="MF_00551"/>
    </source>
</evidence>
<reference evidence="19" key="1">
    <citation type="submission" date="2020-10" db="EMBL/GenBank/DDBJ databases">
        <authorList>
            <person name="Gilroy R."/>
        </authorList>
    </citation>
    <scope>NUCLEOTIDE SEQUENCE</scope>
    <source>
        <strain evidence="19">B1-20833</strain>
    </source>
</reference>
<evidence type="ECO:0000256" key="11">
    <source>
        <dbReference type="ARBA" id="ARBA00022840"/>
    </source>
</evidence>
<dbReference type="GO" id="GO:0005524">
    <property type="term" value="F:ATP binding"/>
    <property type="evidence" value="ECO:0007669"/>
    <property type="project" value="UniProtKB-UniRule"/>
</dbReference>
<keyword evidence="11 16" id="KW-0067">ATP-binding</keyword>
<evidence type="ECO:0000256" key="17">
    <source>
        <dbReference type="RuleBase" id="RU003825"/>
    </source>
</evidence>
<evidence type="ECO:0000256" key="7">
    <source>
        <dbReference type="ARBA" id="ARBA00022490"/>
    </source>
</evidence>
<evidence type="ECO:0000256" key="10">
    <source>
        <dbReference type="ARBA" id="ARBA00022777"/>
    </source>
</evidence>
<dbReference type="EC" id="2.7.1.48" evidence="5 16"/>